<dbReference type="GO" id="GO:0005886">
    <property type="term" value="C:plasma membrane"/>
    <property type="evidence" value="ECO:0007669"/>
    <property type="project" value="TreeGrafter"/>
</dbReference>
<dbReference type="SUPFAM" id="SSF52540">
    <property type="entry name" value="P-loop containing nucleoside triphosphate hydrolases"/>
    <property type="match status" value="1"/>
</dbReference>
<dbReference type="PANTHER" id="PTHR24220:SF86">
    <property type="entry name" value="ABC TRANSPORTER ABCH.1"/>
    <property type="match status" value="1"/>
</dbReference>
<dbReference type="SMART" id="SM00382">
    <property type="entry name" value="AAA"/>
    <property type="match status" value="1"/>
</dbReference>
<dbReference type="InterPro" id="IPR015854">
    <property type="entry name" value="ABC_transpr_LolD-like"/>
</dbReference>
<dbReference type="Pfam" id="PF00005">
    <property type="entry name" value="ABC_tran"/>
    <property type="match status" value="1"/>
</dbReference>
<dbReference type="Proteomes" id="UP000280819">
    <property type="component" value="Unassembled WGS sequence"/>
</dbReference>
<sequence length="215" mass="22868">MLIEAHDVGVKIGQKQIIAGESVRCVPGEMTALIGPSGSGKTTLLHTLGLLLPPSKGKVTADGAVISGGSARACRAFWRDHAAFVLQDYGIIDDEPVAFNVTLRRGGESAELKAVLEHVGLAGREDELASHLSGGEKQRLALARAIHRDAQVLFVDEPTASLDAANRRLVVELFADFAAKGATVVIATHDDEMIAACHQHHQMNRSLTGRGRRVS</sequence>
<evidence type="ECO:0000313" key="4">
    <source>
        <dbReference type="EMBL" id="RRD05446.1"/>
    </source>
</evidence>
<dbReference type="OrthoDB" id="4425833at2"/>
<dbReference type="EMBL" id="RQZG01000006">
    <property type="protein sequence ID" value="RRD05446.1"/>
    <property type="molecule type" value="Genomic_DNA"/>
</dbReference>
<feature type="domain" description="ABC transporter" evidence="3">
    <location>
        <begin position="3"/>
        <end position="215"/>
    </location>
</feature>
<dbReference type="PROSITE" id="PS00211">
    <property type="entry name" value="ABC_TRANSPORTER_1"/>
    <property type="match status" value="1"/>
</dbReference>
<dbReference type="GO" id="GO:0022857">
    <property type="term" value="F:transmembrane transporter activity"/>
    <property type="evidence" value="ECO:0007669"/>
    <property type="project" value="TreeGrafter"/>
</dbReference>
<keyword evidence="2 4" id="KW-0067">ATP-binding</keyword>
<dbReference type="GO" id="GO:0016887">
    <property type="term" value="F:ATP hydrolysis activity"/>
    <property type="evidence" value="ECO:0007669"/>
    <property type="project" value="InterPro"/>
</dbReference>
<dbReference type="InterPro" id="IPR003593">
    <property type="entry name" value="AAA+_ATPase"/>
</dbReference>
<dbReference type="InterPro" id="IPR003439">
    <property type="entry name" value="ABC_transporter-like_ATP-bd"/>
</dbReference>
<accession>A0A3P1T9B2</accession>
<keyword evidence="1" id="KW-0547">Nucleotide-binding</keyword>
<proteinExistence type="predicted"/>
<organism evidence="4 5">
    <name type="scientific">Arachnia propionica</name>
    <dbReference type="NCBI Taxonomy" id="1750"/>
    <lineage>
        <taxon>Bacteria</taxon>
        <taxon>Bacillati</taxon>
        <taxon>Actinomycetota</taxon>
        <taxon>Actinomycetes</taxon>
        <taxon>Propionibacteriales</taxon>
        <taxon>Propionibacteriaceae</taxon>
        <taxon>Arachnia</taxon>
    </lineage>
</organism>
<name>A0A3P1T9B2_9ACTN</name>
<dbReference type="RefSeq" id="WP_124844263.1">
    <property type="nucleotide sequence ID" value="NZ_RQZG01000006.1"/>
</dbReference>
<dbReference type="PROSITE" id="PS50893">
    <property type="entry name" value="ABC_TRANSPORTER_2"/>
    <property type="match status" value="1"/>
</dbReference>
<protein>
    <submittedName>
        <fullName evidence="4">ATP-binding cassette domain-containing protein</fullName>
    </submittedName>
</protein>
<evidence type="ECO:0000259" key="3">
    <source>
        <dbReference type="PROSITE" id="PS50893"/>
    </source>
</evidence>
<dbReference type="InterPro" id="IPR017871">
    <property type="entry name" value="ABC_transporter-like_CS"/>
</dbReference>
<reference evidence="4 5" key="1">
    <citation type="submission" date="2018-11" db="EMBL/GenBank/DDBJ databases">
        <title>Genomes From Bacteria Associated with the Canine Oral Cavity: a Test Case for Automated Genome-Based Taxonomic Assignment.</title>
        <authorList>
            <person name="Coil D.A."/>
            <person name="Jospin G."/>
            <person name="Darling A.E."/>
            <person name="Wallis C."/>
            <person name="Davis I.J."/>
            <person name="Harris S."/>
            <person name="Eisen J.A."/>
            <person name="Holcombe L.J."/>
            <person name="O'Flynn C."/>
        </authorList>
    </citation>
    <scope>NUCLEOTIDE SEQUENCE [LARGE SCALE GENOMIC DNA]</scope>
    <source>
        <strain evidence="4 5">OH887_COT-365</strain>
    </source>
</reference>
<dbReference type="AlphaFoldDB" id="A0A3P1T9B2"/>
<evidence type="ECO:0000256" key="1">
    <source>
        <dbReference type="ARBA" id="ARBA00022741"/>
    </source>
</evidence>
<evidence type="ECO:0000256" key="2">
    <source>
        <dbReference type="ARBA" id="ARBA00022840"/>
    </source>
</evidence>
<dbReference type="PANTHER" id="PTHR24220">
    <property type="entry name" value="IMPORT ATP-BINDING PROTEIN"/>
    <property type="match status" value="1"/>
</dbReference>
<comment type="caution">
    <text evidence="4">The sequence shown here is derived from an EMBL/GenBank/DDBJ whole genome shotgun (WGS) entry which is preliminary data.</text>
</comment>
<dbReference type="InterPro" id="IPR027417">
    <property type="entry name" value="P-loop_NTPase"/>
</dbReference>
<gene>
    <name evidence="4" type="ORF">EII34_06875</name>
</gene>
<dbReference type="GO" id="GO:0005524">
    <property type="term" value="F:ATP binding"/>
    <property type="evidence" value="ECO:0007669"/>
    <property type="project" value="UniProtKB-KW"/>
</dbReference>
<evidence type="ECO:0000313" key="5">
    <source>
        <dbReference type="Proteomes" id="UP000280819"/>
    </source>
</evidence>
<dbReference type="Gene3D" id="3.40.50.300">
    <property type="entry name" value="P-loop containing nucleotide triphosphate hydrolases"/>
    <property type="match status" value="1"/>
</dbReference>